<name>A0A847SG71_9NEIS</name>
<accession>A0A847SG71</accession>
<sequence length="413" mass="45219">MRHFELMLGLRYTRAKRRNSFISFISLASMLGIALGVLALITVLSVVNGFQKEIRAKMFGTTAHLEVQGMPQLQDWPAVRTLARQQPHVLGAAPYVESQGLLSWESNVKGALIRGVDPALEGQVVDFAGHMRQGRLDALQGGAFNIVLGSQLARELGVYVGDKVVLMAPDGQVTPAGVIPRMKQFTVSGIFHMDYNIVDANVALIHLRDAQKLYRLGDAVSGVRVRLDDPDRAPTLRLQLLAQLPRDTYATDWSLQNASYFRAVQTEKVMLTIILTLIIMVAAFNLVSTLVMLVTDKQADIAILRTLGAKPGSILAIFIVQGMITGLIGTALGVVGGVALSLNIDVLIPWLERVLGMQLVPPEVYMMSTLPSDLHWNEVGWIAAISLSLSFVATLYPSWRASRVQPAEALRYE</sequence>
<evidence type="ECO:0000256" key="3">
    <source>
        <dbReference type="ARBA" id="ARBA00022448"/>
    </source>
</evidence>
<dbReference type="GO" id="GO:0042953">
    <property type="term" value="P:lipoprotein transport"/>
    <property type="evidence" value="ECO:0007669"/>
    <property type="project" value="InterPro"/>
</dbReference>
<feature type="domain" description="MacB-like periplasmic core" evidence="10">
    <location>
        <begin position="26"/>
        <end position="237"/>
    </location>
</feature>
<evidence type="ECO:0000256" key="6">
    <source>
        <dbReference type="ARBA" id="ARBA00022989"/>
    </source>
</evidence>
<dbReference type="RefSeq" id="WP_168876515.1">
    <property type="nucleotide sequence ID" value="NZ_JABAIM010000001.1"/>
</dbReference>
<feature type="transmembrane region" description="Helical" evidence="8">
    <location>
        <begin position="379"/>
        <end position="396"/>
    </location>
</feature>
<comment type="caution">
    <text evidence="11">The sequence shown here is derived from an EMBL/GenBank/DDBJ whole genome shotgun (WGS) entry which is preliminary data.</text>
</comment>
<dbReference type="Pfam" id="PF02687">
    <property type="entry name" value="FtsX"/>
    <property type="match status" value="1"/>
</dbReference>
<evidence type="ECO:0000259" key="10">
    <source>
        <dbReference type="Pfam" id="PF12704"/>
    </source>
</evidence>
<evidence type="ECO:0000256" key="4">
    <source>
        <dbReference type="ARBA" id="ARBA00022475"/>
    </source>
</evidence>
<evidence type="ECO:0000313" key="11">
    <source>
        <dbReference type="EMBL" id="NLR74942.1"/>
    </source>
</evidence>
<dbReference type="InterPro" id="IPR051447">
    <property type="entry name" value="Lipoprotein-release_system"/>
</dbReference>
<evidence type="ECO:0000256" key="2">
    <source>
        <dbReference type="ARBA" id="ARBA00005236"/>
    </source>
</evidence>
<keyword evidence="12" id="KW-1185">Reference proteome</keyword>
<dbReference type="PANTHER" id="PTHR30489:SF0">
    <property type="entry name" value="LIPOPROTEIN-RELEASING SYSTEM TRANSMEMBRANE PROTEIN LOLE"/>
    <property type="match status" value="1"/>
</dbReference>
<evidence type="ECO:0000256" key="5">
    <source>
        <dbReference type="ARBA" id="ARBA00022692"/>
    </source>
</evidence>
<protein>
    <submittedName>
        <fullName evidence="11">Lipoprotein-releasing ABC transporter permease subunit</fullName>
    </submittedName>
</protein>
<reference evidence="11 12" key="1">
    <citation type="submission" date="2020-04" db="EMBL/GenBank/DDBJ databases">
        <title>Draft genome of Leeia sp. IMCC25680.</title>
        <authorList>
            <person name="Song J."/>
            <person name="Cho J.-C."/>
        </authorList>
    </citation>
    <scope>NUCLEOTIDE SEQUENCE [LARGE SCALE GENOMIC DNA]</scope>
    <source>
        <strain evidence="11 12">IMCC25680</strain>
    </source>
</reference>
<dbReference type="InterPro" id="IPR011925">
    <property type="entry name" value="LolCE_TM"/>
</dbReference>
<feature type="transmembrane region" description="Helical" evidence="8">
    <location>
        <begin position="21"/>
        <end position="47"/>
    </location>
</feature>
<dbReference type="InterPro" id="IPR025857">
    <property type="entry name" value="MacB_PCD"/>
</dbReference>
<organism evidence="11 12">
    <name type="scientific">Leeia aquatica</name>
    <dbReference type="NCBI Taxonomy" id="2725557"/>
    <lineage>
        <taxon>Bacteria</taxon>
        <taxon>Pseudomonadati</taxon>
        <taxon>Pseudomonadota</taxon>
        <taxon>Betaproteobacteria</taxon>
        <taxon>Neisseriales</taxon>
        <taxon>Leeiaceae</taxon>
        <taxon>Leeia</taxon>
    </lineage>
</organism>
<dbReference type="GO" id="GO:0044874">
    <property type="term" value="P:lipoprotein localization to outer membrane"/>
    <property type="evidence" value="ECO:0007669"/>
    <property type="project" value="TreeGrafter"/>
</dbReference>
<keyword evidence="3" id="KW-0813">Transport</keyword>
<evidence type="ECO:0000256" key="7">
    <source>
        <dbReference type="ARBA" id="ARBA00023136"/>
    </source>
</evidence>
<dbReference type="AlphaFoldDB" id="A0A847SG71"/>
<dbReference type="GO" id="GO:0098797">
    <property type="term" value="C:plasma membrane protein complex"/>
    <property type="evidence" value="ECO:0007669"/>
    <property type="project" value="TreeGrafter"/>
</dbReference>
<feature type="transmembrane region" description="Helical" evidence="8">
    <location>
        <begin position="315"/>
        <end position="342"/>
    </location>
</feature>
<dbReference type="NCBIfam" id="TIGR02212">
    <property type="entry name" value="lolCE"/>
    <property type="match status" value="1"/>
</dbReference>
<proteinExistence type="inferred from homology"/>
<evidence type="ECO:0000256" key="1">
    <source>
        <dbReference type="ARBA" id="ARBA00004651"/>
    </source>
</evidence>
<dbReference type="Pfam" id="PF12704">
    <property type="entry name" value="MacB_PCD"/>
    <property type="match status" value="1"/>
</dbReference>
<keyword evidence="7 8" id="KW-0472">Membrane</keyword>
<keyword evidence="11" id="KW-0449">Lipoprotein</keyword>
<dbReference type="EMBL" id="JABAIM010000001">
    <property type="protein sequence ID" value="NLR74942.1"/>
    <property type="molecule type" value="Genomic_DNA"/>
</dbReference>
<dbReference type="PANTHER" id="PTHR30489">
    <property type="entry name" value="LIPOPROTEIN-RELEASING SYSTEM TRANSMEMBRANE PROTEIN LOLE"/>
    <property type="match status" value="1"/>
</dbReference>
<feature type="transmembrane region" description="Helical" evidence="8">
    <location>
        <begin position="269"/>
        <end position="294"/>
    </location>
</feature>
<dbReference type="InterPro" id="IPR003838">
    <property type="entry name" value="ABC3_permease_C"/>
</dbReference>
<dbReference type="Proteomes" id="UP000587991">
    <property type="component" value="Unassembled WGS sequence"/>
</dbReference>
<keyword evidence="4" id="KW-1003">Cell membrane</keyword>
<evidence type="ECO:0000259" key="9">
    <source>
        <dbReference type="Pfam" id="PF02687"/>
    </source>
</evidence>
<feature type="domain" description="ABC3 transporter permease C-terminal" evidence="9">
    <location>
        <begin position="273"/>
        <end position="406"/>
    </location>
</feature>
<comment type="subcellular location">
    <subcellularLocation>
        <location evidence="1">Cell membrane</location>
        <topology evidence="1">Multi-pass membrane protein</topology>
    </subcellularLocation>
</comment>
<evidence type="ECO:0000313" key="12">
    <source>
        <dbReference type="Proteomes" id="UP000587991"/>
    </source>
</evidence>
<keyword evidence="6 8" id="KW-1133">Transmembrane helix</keyword>
<comment type="similarity">
    <text evidence="2">Belongs to the ABC-4 integral membrane protein family. LolC/E subfamily.</text>
</comment>
<gene>
    <name evidence="11" type="ORF">HF682_07205</name>
</gene>
<keyword evidence="5 8" id="KW-0812">Transmembrane</keyword>
<evidence type="ECO:0000256" key="8">
    <source>
        <dbReference type="SAM" id="Phobius"/>
    </source>
</evidence>